<evidence type="ECO:0000313" key="9">
    <source>
        <dbReference type="EMBL" id="OSY35536.1"/>
    </source>
</evidence>
<keyword evidence="10" id="KW-1185">Reference proteome</keyword>
<dbReference type="STRING" id="2074.BG845_05976"/>
<dbReference type="AlphaFoldDB" id="A0A1Y2MJS1"/>
<dbReference type="Proteomes" id="UP000194360">
    <property type="component" value="Unassembled WGS sequence"/>
</dbReference>
<evidence type="ECO:0000256" key="1">
    <source>
        <dbReference type="ARBA" id="ARBA00010641"/>
    </source>
</evidence>
<evidence type="ECO:0000313" key="10">
    <source>
        <dbReference type="Proteomes" id="UP000194360"/>
    </source>
</evidence>
<evidence type="ECO:0000256" key="5">
    <source>
        <dbReference type="ARBA" id="ARBA00023163"/>
    </source>
</evidence>
<keyword evidence="5 6" id="KW-0804">Transcription</keyword>
<dbReference type="InterPro" id="IPR000838">
    <property type="entry name" value="RNA_pol_sigma70_ECF_CS"/>
</dbReference>
<dbReference type="InterPro" id="IPR013249">
    <property type="entry name" value="RNA_pol_sigma70_r4_t2"/>
</dbReference>
<feature type="domain" description="RNA polymerase sigma-70 region 2" evidence="7">
    <location>
        <begin position="52"/>
        <end position="117"/>
    </location>
</feature>
<dbReference type="GO" id="GO:0003677">
    <property type="term" value="F:DNA binding"/>
    <property type="evidence" value="ECO:0007669"/>
    <property type="project" value="UniProtKB-KW"/>
</dbReference>
<dbReference type="Pfam" id="PF04542">
    <property type="entry name" value="Sigma70_r2"/>
    <property type="match status" value="1"/>
</dbReference>
<comment type="similarity">
    <text evidence="1 6">Belongs to the sigma-70 factor family. ECF subfamily.</text>
</comment>
<keyword evidence="2 6" id="KW-0805">Transcription regulation</keyword>
<dbReference type="InterPro" id="IPR036388">
    <property type="entry name" value="WH-like_DNA-bd_sf"/>
</dbReference>
<organism evidence="9 10">
    <name type="scientific">Pseudonocardia autotrophica</name>
    <name type="common">Amycolata autotrophica</name>
    <name type="synonym">Nocardia autotrophica</name>
    <dbReference type="NCBI Taxonomy" id="2074"/>
    <lineage>
        <taxon>Bacteria</taxon>
        <taxon>Bacillati</taxon>
        <taxon>Actinomycetota</taxon>
        <taxon>Actinomycetes</taxon>
        <taxon>Pseudonocardiales</taxon>
        <taxon>Pseudonocardiaceae</taxon>
        <taxon>Pseudonocardia</taxon>
    </lineage>
</organism>
<dbReference type="InterPro" id="IPR013325">
    <property type="entry name" value="RNA_pol_sigma_r2"/>
</dbReference>
<dbReference type="PANTHER" id="PTHR43133:SF61">
    <property type="entry name" value="ECF RNA POLYMERASE SIGMA FACTOR SIGC"/>
    <property type="match status" value="1"/>
</dbReference>
<evidence type="ECO:0000256" key="3">
    <source>
        <dbReference type="ARBA" id="ARBA00023082"/>
    </source>
</evidence>
<comment type="caution">
    <text evidence="9">The sequence shown here is derived from an EMBL/GenBank/DDBJ whole genome shotgun (WGS) entry which is preliminary data.</text>
</comment>
<dbReference type="InterPro" id="IPR007627">
    <property type="entry name" value="RNA_pol_sigma70_r2"/>
</dbReference>
<dbReference type="SUPFAM" id="SSF88946">
    <property type="entry name" value="Sigma2 domain of RNA polymerase sigma factors"/>
    <property type="match status" value="1"/>
</dbReference>
<gene>
    <name evidence="9" type="primary">sigC</name>
    <name evidence="9" type="ORF">BG845_05976</name>
</gene>
<dbReference type="Pfam" id="PF08281">
    <property type="entry name" value="Sigma70_r4_2"/>
    <property type="match status" value="1"/>
</dbReference>
<feature type="domain" description="RNA polymerase sigma factor 70 region 4 type 2" evidence="8">
    <location>
        <begin position="147"/>
        <end position="197"/>
    </location>
</feature>
<name>A0A1Y2MJS1_PSEAH</name>
<dbReference type="InterPro" id="IPR013324">
    <property type="entry name" value="RNA_pol_sigma_r3/r4-like"/>
</dbReference>
<protein>
    <recommendedName>
        <fullName evidence="6">RNA polymerase sigma factor</fullName>
    </recommendedName>
</protein>
<dbReference type="GO" id="GO:0006352">
    <property type="term" value="P:DNA-templated transcription initiation"/>
    <property type="evidence" value="ECO:0007669"/>
    <property type="project" value="InterPro"/>
</dbReference>
<keyword evidence="4 6" id="KW-0238">DNA-binding</keyword>
<evidence type="ECO:0000259" key="7">
    <source>
        <dbReference type="Pfam" id="PF04542"/>
    </source>
</evidence>
<keyword evidence="3 6" id="KW-0731">Sigma factor</keyword>
<dbReference type="SUPFAM" id="SSF88659">
    <property type="entry name" value="Sigma3 and sigma4 domains of RNA polymerase sigma factors"/>
    <property type="match status" value="1"/>
</dbReference>
<proteinExistence type="inferred from homology"/>
<dbReference type="Gene3D" id="1.10.10.10">
    <property type="entry name" value="Winged helix-like DNA-binding domain superfamily/Winged helix DNA-binding domain"/>
    <property type="match status" value="1"/>
</dbReference>
<sequence length="218" mass="23758">MFPTCGTAGGGRCVHRPAYYRDGVPERHDDATVTAWSLAAGAGDQAALTAFVRATQADVYRFLVHLNGRADAEDLTQETFLRALRTLSTFEGRSSARTWLLSIARRVAVDAVRTAVRRPRIRDLGDDALETMERTLPRSGAQEAVVLRALIDDLAPDRREAFVLTQILDLGYAEAAEVCCCPVGTIRSRVARAREDLVRALGADTSPGHGRALRTAPR</sequence>
<dbReference type="GO" id="GO:0016987">
    <property type="term" value="F:sigma factor activity"/>
    <property type="evidence" value="ECO:0007669"/>
    <property type="project" value="UniProtKB-KW"/>
</dbReference>
<evidence type="ECO:0000256" key="4">
    <source>
        <dbReference type="ARBA" id="ARBA00023125"/>
    </source>
</evidence>
<dbReference type="EMBL" id="MIGB01000050">
    <property type="protein sequence ID" value="OSY35536.1"/>
    <property type="molecule type" value="Genomic_DNA"/>
</dbReference>
<dbReference type="NCBIfam" id="TIGR02937">
    <property type="entry name" value="sigma70-ECF"/>
    <property type="match status" value="1"/>
</dbReference>
<reference evidence="9 10" key="1">
    <citation type="submission" date="2016-09" db="EMBL/GenBank/DDBJ databases">
        <title>Pseudonocardia autotrophica DSM535, a candidate organism with high potential of specific P450 cytochromes.</title>
        <authorList>
            <person name="Grumaz C."/>
            <person name="Vainshtein Y."/>
            <person name="Kirstahler P."/>
            <person name="Sohn K."/>
        </authorList>
    </citation>
    <scope>NUCLEOTIDE SEQUENCE [LARGE SCALE GENOMIC DNA]</scope>
    <source>
        <strain evidence="9 10">DSM 535</strain>
    </source>
</reference>
<dbReference type="GO" id="GO:0006950">
    <property type="term" value="P:response to stress"/>
    <property type="evidence" value="ECO:0007669"/>
    <property type="project" value="UniProtKB-ARBA"/>
</dbReference>
<evidence type="ECO:0000259" key="8">
    <source>
        <dbReference type="Pfam" id="PF08281"/>
    </source>
</evidence>
<dbReference type="InterPro" id="IPR039425">
    <property type="entry name" value="RNA_pol_sigma-70-like"/>
</dbReference>
<dbReference type="Gene3D" id="1.10.1740.10">
    <property type="match status" value="1"/>
</dbReference>
<dbReference type="InterPro" id="IPR014284">
    <property type="entry name" value="RNA_pol_sigma-70_dom"/>
</dbReference>
<dbReference type="PROSITE" id="PS01063">
    <property type="entry name" value="SIGMA70_ECF"/>
    <property type="match status" value="1"/>
</dbReference>
<dbReference type="PANTHER" id="PTHR43133">
    <property type="entry name" value="RNA POLYMERASE ECF-TYPE SIGMA FACTO"/>
    <property type="match status" value="1"/>
</dbReference>
<evidence type="ECO:0000256" key="2">
    <source>
        <dbReference type="ARBA" id="ARBA00023015"/>
    </source>
</evidence>
<evidence type="ECO:0000256" key="6">
    <source>
        <dbReference type="RuleBase" id="RU000716"/>
    </source>
</evidence>
<accession>A0A1Y2MJS1</accession>